<protein>
    <recommendedName>
        <fullName evidence="1">DUF6998 domain-containing protein</fullName>
    </recommendedName>
</protein>
<reference evidence="2 3" key="1">
    <citation type="submission" date="2017-03" db="EMBL/GenBank/DDBJ databases">
        <title>Genome sequence of Clostridium hungatei DSM 14427.</title>
        <authorList>
            <person name="Poehlein A."/>
            <person name="Daniel R."/>
        </authorList>
    </citation>
    <scope>NUCLEOTIDE SEQUENCE [LARGE SCALE GENOMIC DNA]</scope>
    <source>
        <strain evidence="2 3">DSM 14427</strain>
    </source>
</reference>
<feature type="domain" description="DUF6998" evidence="1">
    <location>
        <begin position="16"/>
        <end position="148"/>
    </location>
</feature>
<dbReference type="InterPro" id="IPR054267">
    <property type="entry name" value="DUF6998"/>
</dbReference>
<sequence>MNNNESKIYAIPDKIKELYKIVDFLEESFPGRPFTPDGHLVGSIGEVLAEFYYGLKLLPPSFETHDATTVDGRLVQIKATQGRSIGLRGNPEYLLVIKILSTGAIEEIYSGPGSIVWEAAGKLQNNGQRNISTNKLKELFKKVPIEKQLQRIK</sequence>
<gene>
    <name evidence="2" type="ORF">CLHUN_12950</name>
</gene>
<proteinExistence type="predicted"/>
<dbReference type="STRING" id="48256.CLHUN_12950"/>
<dbReference type="AlphaFoldDB" id="A0A1V4SMN2"/>
<comment type="caution">
    <text evidence="2">The sequence shown here is derived from an EMBL/GenBank/DDBJ whole genome shotgun (WGS) entry which is preliminary data.</text>
</comment>
<accession>A0A1V4SMN2</accession>
<name>A0A1V4SMN2_RUMHU</name>
<evidence type="ECO:0000313" key="3">
    <source>
        <dbReference type="Proteomes" id="UP000191554"/>
    </source>
</evidence>
<dbReference type="EMBL" id="MZGX01000006">
    <property type="protein sequence ID" value="OPX45063.1"/>
    <property type="molecule type" value="Genomic_DNA"/>
</dbReference>
<dbReference type="Pfam" id="PF22522">
    <property type="entry name" value="DUF6998"/>
    <property type="match status" value="1"/>
</dbReference>
<keyword evidence="3" id="KW-1185">Reference proteome</keyword>
<evidence type="ECO:0000259" key="1">
    <source>
        <dbReference type="Pfam" id="PF22522"/>
    </source>
</evidence>
<dbReference type="OrthoDB" id="7503989at2"/>
<organism evidence="2 3">
    <name type="scientific">Ruminiclostridium hungatei</name>
    <name type="common">Clostridium hungatei</name>
    <dbReference type="NCBI Taxonomy" id="48256"/>
    <lineage>
        <taxon>Bacteria</taxon>
        <taxon>Bacillati</taxon>
        <taxon>Bacillota</taxon>
        <taxon>Clostridia</taxon>
        <taxon>Eubacteriales</taxon>
        <taxon>Oscillospiraceae</taxon>
        <taxon>Ruminiclostridium</taxon>
    </lineage>
</organism>
<evidence type="ECO:0000313" key="2">
    <source>
        <dbReference type="EMBL" id="OPX45063.1"/>
    </source>
</evidence>
<dbReference type="RefSeq" id="WP_080063736.1">
    <property type="nucleotide sequence ID" value="NZ_MZGX01000006.1"/>
</dbReference>
<dbReference type="Proteomes" id="UP000191554">
    <property type="component" value="Unassembled WGS sequence"/>
</dbReference>